<keyword evidence="1" id="KW-1133">Transmembrane helix</keyword>
<protein>
    <submittedName>
        <fullName evidence="2">Uncharacterized protein</fullName>
    </submittedName>
</protein>
<sequence>MQLTTPALCRLGAFALLIAGPTPALAYMGPGLGLGAIGSALGIVGAVLLAIVSVVWYPFKRMLRRMRGSSVSAPADRRQSTPQS</sequence>
<dbReference type="Proteomes" id="UP001521074">
    <property type="component" value="Unassembled WGS sequence"/>
</dbReference>
<evidence type="ECO:0000256" key="1">
    <source>
        <dbReference type="SAM" id="Phobius"/>
    </source>
</evidence>
<evidence type="ECO:0000313" key="2">
    <source>
        <dbReference type="EMBL" id="MCE0743570.1"/>
    </source>
</evidence>
<proteinExistence type="predicted"/>
<organism evidence="2 3">
    <name type="scientific">Acetobacter sicerae</name>
    <dbReference type="NCBI Taxonomy" id="85325"/>
    <lineage>
        <taxon>Bacteria</taxon>
        <taxon>Pseudomonadati</taxon>
        <taxon>Pseudomonadota</taxon>
        <taxon>Alphaproteobacteria</taxon>
        <taxon>Acetobacterales</taxon>
        <taxon>Acetobacteraceae</taxon>
        <taxon>Acetobacter</taxon>
    </lineage>
</organism>
<accession>A0ABS8VWW4</accession>
<keyword evidence="1" id="KW-0812">Transmembrane</keyword>
<name>A0ABS8VWW4_9PROT</name>
<gene>
    <name evidence="2" type="ORF">LWC05_06630</name>
</gene>
<comment type="caution">
    <text evidence="2">The sequence shown here is derived from an EMBL/GenBank/DDBJ whole genome shotgun (WGS) entry which is preliminary data.</text>
</comment>
<keyword evidence="1" id="KW-0472">Membrane</keyword>
<evidence type="ECO:0000313" key="3">
    <source>
        <dbReference type="Proteomes" id="UP001521074"/>
    </source>
</evidence>
<dbReference type="RefSeq" id="WP_232877147.1">
    <property type="nucleotide sequence ID" value="NZ_JAJSOJ010000018.1"/>
</dbReference>
<reference evidence="2 3" key="1">
    <citation type="submission" date="2021-12" db="EMBL/GenBank/DDBJ databases">
        <title>Genome sequence of Acetobacter sicerae DmPark20a_162.</title>
        <authorList>
            <person name="Chaston J.M."/>
        </authorList>
    </citation>
    <scope>NUCLEOTIDE SEQUENCE [LARGE SCALE GENOMIC DNA]</scope>
    <source>
        <strain evidence="2 3">DmPark20a_162</strain>
    </source>
</reference>
<feature type="transmembrane region" description="Helical" evidence="1">
    <location>
        <begin position="36"/>
        <end position="59"/>
    </location>
</feature>
<keyword evidence="3" id="KW-1185">Reference proteome</keyword>
<dbReference type="EMBL" id="JAJSOJ010000018">
    <property type="protein sequence ID" value="MCE0743570.1"/>
    <property type="molecule type" value="Genomic_DNA"/>
</dbReference>